<dbReference type="Gene3D" id="3.40.50.1980">
    <property type="entry name" value="Nitrogenase molybdenum iron protein domain"/>
    <property type="match status" value="2"/>
</dbReference>
<feature type="compositionally biased region" description="Basic and acidic residues" evidence="5">
    <location>
        <begin position="1"/>
        <end position="12"/>
    </location>
</feature>
<comment type="caution">
    <text evidence="6">The sequence shown here is derived from an EMBL/GenBank/DDBJ whole genome shotgun (WGS) entry which is preliminary data.</text>
</comment>
<dbReference type="RefSeq" id="WP_380761506.1">
    <property type="nucleotide sequence ID" value="NZ_JBHSRF010000085.1"/>
</dbReference>
<reference evidence="7" key="1">
    <citation type="journal article" date="2019" name="Int. J. Syst. Evol. Microbiol.">
        <title>The Global Catalogue of Microorganisms (GCM) 10K type strain sequencing project: providing services to taxonomists for standard genome sequencing and annotation.</title>
        <authorList>
            <consortium name="The Broad Institute Genomics Platform"/>
            <consortium name="The Broad Institute Genome Sequencing Center for Infectious Disease"/>
            <person name="Wu L."/>
            <person name="Ma J."/>
        </authorList>
    </citation>
    <scope>NUCLEOTIDE SEQUENCE [LARGE SCALE GENOMIC DNA]</scope>
    <source>
        <strain evidence="7">JCM 30346</strain>
    </source>
</reference>
<gene>
    <name evidence="6" type="ORF">ACFP1K_34770</name>
</gene>
<dbReference type="PANTHER" id="PTHR42953">
    <property type="entry name" value="HIGH-AFFINITY ZINC UPTAKE SYSTEM PROTEIN ZNUA-RELATED"/>
    <property type="match status" value="1"/>
</dbReference>
<evidence type="ECO:0000313" key="6">
    <source>
        <dbReference type="EMBL" id="MFC6086378.1"/>
    </source>
</evidence>
<organism evidence="6 7">
    <name type="scientific">Sphaerisporangium aureirubrum</name>
    <dbReference type="NCBI Taxonomy" id="1544736"/>
    <lineage>
        <taxon>Bacteria</taxon>
        <taxon>Bacillati</taxon>
        <taxon>Actinomycetota</taxon>
        <taxon>Actinomycetes</taxon>
        <taxon>Streptosporangiales</taxon>
        <taxon>Streptosporangiaceae</taxon>
        <taxon>Sphaerisporangium</taxon>
    </lineage>
</organism>
<dbReference type="Pfam" id="PF01297">
    <property type="entry name" value="ZnuA"/>
    <property type="match status" value="1"/>
</dbReference>
<accession>A0ABW1NTQ3</accession>
<sequence length="333" mass="34661">MLDSTSAHDRSLRSTRPGQADETPRPARRARGWPAGVAALIGAGVLLAGCGATPDGGAAAGGKPRILAAFYPLEWMSAKVAGPDATVTTLTQPGVEPHDLELDPRQIASVEQSDLVVYIKGVQPAVDEAVGEQAEGKAFDAAAAITTLPPTGDEEEGHGGEKPSYDPHVWLDPARLAAAVTELGKRLGQADPAHAAGYTERAKAAAAELGTLDEELRAGLTTCESRTIVTGHSAFGYLADRYHLKQVGISGLDPEAEPSPARLAEVSRIARQEGVTTIFTEELVSPKVAEVLAKEVGAKTAVLNPIESRPRTGDYLSAARANLTVLRSALGCS</sequence>
<dbReference type="SUPFAM" id="SSF53807">
    <property type="entry name" value="Helical backbone' metal receptor"/>
    <property type="match status" value="1"/>
</dbReference>
<dbReference type="PANTHER" id="PTHR42953:SF3">
    <property type="entry name" value="HIGH-AFFINITY ZINC UPTAKE SYSTEM PROTEIN ZNUA"/>
    <property type="match status" value="1"/>
</dbReference>
<evidence type="ECO:0000256" key="1">
    <source>
        <dbReference type="ARBA" id="ARBA00011028"/>
    </source>
</evidence>
<evidence type="ECO:0000313" key="7">
    <source>
        <dbReference type="Proteomes" id="UP001596137"/>
    </source>
</evidence>
<dbReference type="InterPro" id="IPR006127">
    <property type="entry name" value="ZnuA-like"/>
</dbReference>
<dbReference type="EMBL" id="JBHSRF010000085">
    <property type="protein sequence ID" value="MFC6086378.1"/>
    <property type="molecule type" value="Genomic_DNA"/>
</dbReference>
<feature type="region of interest" description="Disordered" evidence="5">
    <location>
        <begin position="1"/>
        <end position="31"/>
    </location>
</feature>
<evidence type="ECO:0000256" key="5">
    <source>
        <dbReference type="SAM" id="MobiDB-lite"/>
    </source>
</evidence>
<dbReference type="Proteomes" id="UP001596137">
    <property type="component" value="Unassembled WGS sequence"/>
</dbReference>
<evidence type="ECO:0000256" key="4">
    <source>
        <dbReference type="RuleBase" id="RU003512"/>
    </source>
</evidence>
<dbReference type="InterPro" id="IPR006128">
    <property type="entry name" value="Lipoprotein_PsaA-like"/>
</dbReference>
<keyword evidence="7" id="KW-1185">Reference proteome</keyword>
<keyword evidence="3" id="KW-0732">Signal</keyword>
<comment type="similarity">
    <text evidence="1 4">Belongs to the bacterial solute-binding protein 9 family.</text>
</comment>
<protein>
    <submittedName>
        <fullName evidence="6">Metal ABC transporter substrate-binding protein</fullName>
    </submittedName>
</protein>
<evidence type="ECO:0000256" key="3">
    <source>
        <dbReference type="ARBA" id="ARBA00022729"/>
    </source>
</evidence>
<keyword evidence="2 4" id="KW-0813">Transport</keyword>
<name>A0ABW1NTQ3_9ACTN</name>
<dbReference type="PRINTS" id="PR00690">
    <property type="entry name" value="ADHESNFAMILY"/>
</dbReference>
<proteinExistence type="inferred from homology"/>
<evidence type="ECO:0000256" key="2">
    <source>
        <dbReference type="ARBA" id="ARBA00022448"/>
    </source>
</evidence>
<dbReference type="InterPro" id="IPR050492">
    <property type="entry name" value="Bact_metal-bind_prot9"/>
</dbReference>